<gene>
    <name evidence="5" type="ORF">IQ249_14835</name>
</gene>
<dbReference type="InterPro" id="IPR036388">
    <property type="entry name" value="WH-like_DNA-bd_sf"/>
</dbReference>
<dbReference type="Proteomes" id="UP000654482">
    <property type="component" value="Unassembled WGS sequence"/>
</dbReference>
<dbReference type="InterPro" id="IPR012318">
    <property type="entry name" value="HTH_CRP"/>
</dbReference>
<sequence length="185" mass="21266">MTATVMYLPALPVRRTFERRELLPLSPNRLWKIERGVARSLTCNSEGDAIALGYWGDGDLVGQPLSNLPLNIECLTAVEAIEVPAHHWDRFLECIILCCQQNEELLNIVRVQPALLQLWQFLRYLSCKFGREVEQGRAIDFWLTHQQISEALGTTRVTVTRLLKQLEREGKIARDRHRFIVTANS</sequence>
<comment type="caution">
    <text evidence="5">The sequence shown here is derived from an EMBL/GenBank/DDBJ whole genome shotgun (WGS) entry which is preliminary data.</text>
</comment>
<evidence type="ECO:0000256" key="3">
    <source>
        <dbReference type="ARBA" id="ARBA00023163"/>
    </source>
</evidence>
<organism evidence="5 6">
    <name type="scientific">Lusitaniella coriacea LEGE 07157</name>
    <dbReference type="NCBI Taxonomy" id="945747"/>
    <lineage>
        <taxon>Bacteria</taxon>
        <taxon>Bacillati</taxon>
        <taxon>Cyanobacteriota</taxon>
        <taxon>Cyanophyceae</taxon>
        <taxon>Spirulinales</taxon>
        <taxon>Lusitaniellaceae</taxon>
        <taxon>Lusitaniella</taxon>
    </lineage>
</organism>
<feature type="domain" description="HTH crp-type" evidence="4">
    <location>
        <begin position="112"/>
        <end position="185"/>
    </location>
</feature>
<keyword evidence="6" id="KW-1185">Reference proteome</keyword>
<accession>A0A8J7DXI7</accession>
<dbReference type="SMART" id="SM00419">
    <property type="entry name" value="HTH_CRP"/>
    <property type="match status" value="1"/>
</dbReference>
<evidence type="ECO:0000313" key="5">
    <source>
        <dbReference type="EMBL" id="MBE9117174.1"/>
    </source>
</evidence>
<protein>
    <submittedName>
        <fullName evidence="5">Crp/Fnr family transcriptional regulator</fullName>
    </submittedName>
</protein>
<dbReference type="SUPFAM" id="SSF46785">
    <property type="entry name" value="Winged helix' DNA-binding domain"/>
    <property type="match status" value="1"/>
</dbReference>
<evidence type="ECO:0000259" key="4">
    <source>
        <dbReference type="PROSITE" id="PS51063"/>
    </source>
</evidence>
<dbReference type="Gene3D" id="1.10.10.10">
    <property type="entry name" value="Winged helix-like DNA-binding domain superfamily/Winged helix DNA-binding domain"/>
    <property type="match status" value="1"/>
</dbReference>
<proteinExistence type="predicted"/>
<dbReference type="GO" id="GO:0006355">
    <property type="term" value="P:regulation of DNA-templated transcription"/>
    <property type="evidence" value="ECO:0007669"/>
    <property type="project" value="InterPro"/>
</dbReference>
<dbReference type="SUPFAM" id="SSF51206">
    <property type="entry name" value="cAMP-binding domain-like"/>
    <property type="match status" value="1"/>
</dbReference>
<dbReference type="Pfam" id="PF13545">
    <property type="entry name" value="HTH_Crp_2"/>
    <property type="match status" value="1"/>
</dbReference>
<dbReference type="InterPro" id="IPR036390">
    <property type="entry name" value="WH_DNA-bd_sf"/>
</dbReference>
<evidence type="ECO:0000256" key="1">
    <source>
        <dbReference type="ARBA" id="ARBA00023015"/>
    </source>
</evidence>
<reference evidence="5" key="1">
    <citation type="submission" date="2020-10" db="EMBL/GenBank/DDBJ databases">
        <authorList>
            <person name="Castelo-Branco R."/>
            <person name="Eusebio N."/>
            <person name="Adriana R."/>
            <person name="Vieira A."/>
            <person name="Brugerolle De Fraissinette N."/>
            <person name="Rezende De Castro R."/>
            <person name="Schneider M.P."/>
            <person name="Vasconcelos V."/>
            <person name="Leao P.N."/>
        </authorList>
    </citation>
    <scope>NUCLEOTIDE SEQUENCE</scope>
    <source>
        <strain evidence="5">LEGE 07157</strain>
    </source>
</reference>
<dbReference type="GO" id="GO:0003677">
    <property type="term" value="F:DNA binding"/>
    <property type="evidence" value="ECO:0007669"/>
    <property type="project" value="UniProtKB-KW"/>
</dbReference>
<dbReference type="CDD" id="cd00092">
    <property type="entry name" value="HTH_CRP"/>
    <property type="match status" value="1"/>
</dbReference>
<evidence type="ECO:0000313" key="6">
    <source>
        <dbReference type="Proteomes" id="UP000654482"/>
    </source>
</evidence>
<name>A0A8J7DXI7_9CYAN</name>
<evidence type="ECO:0000256" key="2">
    <source>
        <dbReference type="ARBA" id="ARBA00023125"/>
    </source>
</evidence>
<keyword evidence="1" id="KW-0805">Transcription regulation</keyword>
<dbReference type="EMBL" id="JADEWZ010000021">
    <property type="protein sequence ID" value="MBE9117174.1"/>
    <property type="molecule type" value="Genomic_DNA"/>
</dbReference>
<keyword evidence="2" id="KW-0238">DNA-binding</keyword>
<dbReference type="RefSeq" id="WP_194030266.1">
    <property type="nucleotide sequence ID" value="NZ_JADEWZ010000021.1"/>
</dbReference>
<dbReference type="InterPro" id="IPR018490">
    <property type="entry name" value="cNMP-bd_dom_sf"/>
</dbReference>
<dbReference type="AlphaFoldDB" id="A0A8J7DXI7"/>
<dbReference type="PROSITE" id="PS51063">
    <property type="entry name" value="HTH_CRP_2"/>
    <property type="match status" value="1"/>
</dbReference>
<keyword evidence="3" id="KW-0804">Transcription</keyword>
<dbReference type="PRINTS" id="PR00034">
    <property type="entry name" value="HTHCRP"/>
</dbReference>